<protein>
    <recommendedName>
        <fullName evidence="5">Transmembrane protein</fullName>
    </recommendedName>
</protein>
<keyword evidence="1" id="KW-0472">Membrane</keyword>
<accession>A0A8H7DAS6</accession>
<feature type="transmembrane region" description="Helical" evidence="1">
    <location>
        <begin position="404"/>
        <end position="426"/>
    </location>
</feature>
<proteinExistence type="predicted"/>
<feature type="transmembrane region" description="Helical" evidence="1">
    <location>
        <begin position="340"/>
        <end position="361"/>
    </location>
</feature>
<name>A0A8H7DAS6_9AGAR</name>
<keyword evidence="1" id="KW-0812">Transmembrane</keyword>
<feature type="signal peptide" evidence="2">
    <location>
        <begin position="1"/>
        <end position="21"/>
    </location>
</feature>
<evidence type="ECO:0000256" key="2">
    <source>
        <dbReference type="SAM" id="SignalP"/>
    </source>
</evidence>
<organism evidence="3 4">
    <name type="scientific">Mycena sanguinolenta</name>
    <dbReference type="NCBI Taxonomy" id="230812"/>
    <lineage>
        <taxon>Eukaryota</taxon>
        <taxon>Fungi</taxon>
        <taxon>Dikarya</taxon>
        <taxon>Basidiomycota</taxon>
        <taxon>Agaricomycotina</taxon>
        <taxon>Agaricomycetes</taxon>
        <taxon>Agaricomycetidae</taxon>
        <taxon>Agaricales</taxon>
        <taxon>Marasmiineae</taxon>
        <taxon>Mycenaceae</taxon>
        <taxon>Mycena</taxon>
    </lineage>
</organism>
<dbReference type="Proteomes" id="UP000623467">
    <property type="component" value="Unassembled WGS sequence"/>
</dbReference>
<feature type="transmembrane region" description="Helical" evidence="1">
    <location>
        <begin position="373"/>
        <end position="392"/>
    </location>
</feature>
<gene>
    <name evidence="3" type="ORF">MSAN_00825000</name>
</gene>
<dbReference type="OrthoDB" id="3253026at2759"/>
<evidence type="ECO:0008006" key="5">
    <source>
        <dbReference type="Google" id="ProtNLM"/>
    </source>
</evidence>
<dbReference type="AlphaFoldDB" id="A0A8H7DAS6"/>
<dbReference type="EMBL" id="JACAZH010000005">
    <property type="protein sequence ID" value="KAF7367615.1"/>
    <property type="molecule type" value="Genomic_DNA"/>
</dbReference>
<sequence length="436" mass="48296">MAMFPLRVLFTLLWMSTLVFSIPTFNITIPVPEGTSDHGDPSILCTPTNWTNILSFFFGNYIAHAATTLASPGEELFEYALTIVTALLFPSAGVERGLDAIFRRAKFAKDDLTRAARAGALCIVIRTDDWKPDPAEQLVRRHGQYLDRVTHKHLPYWKFREAPCEWRKIHGVVKTLPDGYKFEVVPRGAVVKPRKIPAGADAQSVVICTSQQTAKVVVAIWQTLYGAATLYRARGDQLARYGYAAFALTVTPYTVMSVVNLLGALLTPSYPTMYLVRSEVMDELDRRSGGPEPYFDGTVGFLEPAEGARVEELGEKEQQVPTNMEPTPSQVLQAHATRILQFYIGLAVAGGIPLAIIGGLTKFRPGDSTKSQRVWLMMWLVFGYGGAVRARIRLDMAQKFNSKWLLFSSVYAVSAIGGMVVAGKMLQEYGDCIRLD</sequence>
<evidence type="ECO:0000313" key="3">
    <source>
        <dbReference type="EMBL" id="KAF7367615.1"/>
    </source>
</evidence>
<keyword evidence="1" id="KW-1133">Transmembrane helix</keyword>
<evidence type="ECO:0000256" key="1">
    <source>
        <dbReference type="SAM" id="Phobius"/>
    </source>
</evidence>
<reference evidence="3" key="1">
    <citation type="submission" date="2020-05" db="EMBL/GenBank/DDBJ databases">
        <title>Mycena genomes resolve the evolution of fungal bioluminescence.</title>
        <authorList>
            <person name="Tsai I.J."/>
        </authorList>
    </citation>
    <scope>NUCLEOTIDE SEQUENCE</scope>
    <source>
        <strain evidence="3">160909Yilan</strain>
    </source>
</reference>
<feature type="chain" id="PRO_5034850021" description="Transmembrane protein" evidence="2">
    <location>
        <begin position="22"/>
        <end position="436"/>
    </location>
</feature>
<feature type="transmembrane region" description="Helical" evidence="1">
    <location>
        <begin position="243"/>
        <end position="266"/>
    </location>
</feature>
<keyword evidence="2" id="KW-0732">Signal</keyword>
<evidence type="ECO:0000313" key="4">
    <source>
        <dbReference type="Proteomes" id="UP000623467"/>
    </source>
</evidence>
<keyword evidence="4" id="KW-1185">Reference proteome</keyword>
<comment type="caution">
    <text evidence="3">The sequence shown here is derived from an EMBL/GenBank/DDBJ whole genome shotgun (WGS) entry which is preliminary data.</text>
</comment>